<dbReference type="Proteomes" id="UP001304071">
    <property type="component" value="Chromosome 1"/>
</dbReference>
<dbReference type="GO" id="GO:0016740">
    <property type="term" value="F:transferase activity"/>
    <property type="evidence" value="ECO:0007669"/>
    <property type="project" value="UniProtKB-KW"/>
</dbReference>
<accession>A0ABZ0Q909</accession>
<evidence type="ECO:0000259" key="1">
    <source>
        <dbReference type="Pfam" id="PF04230"/>
    </source>
</evidence>
<evidence type="ECO:0000313" key="3">
    <source>
        <dbReference type="Proteomes" id="UP001304071"/>
    </source>
</evidence>
<dbReference type="EMBL" id="CP138203">
    <property type="protein sequence ID" value="WPC72889.1"/>
    <property type="molecule type" value="Genomic_DNA"/>
</dbReference>
<evidence type="ECO:0000313" key="2">
    <source>
        <dbReference type="EMBL" id="WPC72889.1"/>
    </source>
</evidence>
<dbReference type="InterPro" id="IPR007345">
    <property type="entry name" value="Polysacch_pyruvyl_Trfase"/>
</dbReference>
<sequence length="296" mass="33684">MQVYVHPCPTKNIGDEFNHWFWQEIFDEDFRCYSDDILLVGIGTVLNDKLPKASITHVLGSGVGYGNGGKVDPSRWNIHFVRGKLSANALGLGEQMAISDPGILISRLRPQEVVHQYPISFMPHIGIDSERYRRFIEEVIGWHYISPSDEEDKILKEIVASSKLITSAMHGAIIADSYRVPWLAVNTSPEILPFKWQDWFSSLNIDAHLTQLPAYWNQIRPGLKSKAINFVKEKQLKSQLLKLLKKGHFQLSDAQPLVSKQEQLLDKLAQVKPLIFSEEHRIGNAIHCDDSLSEEF</sequence>
<proteinExistence type="predicted"/>
<dbReference type="Pfam" id="PF04230">
    <property type="entry name" value="PS_pyruv_trans"/>
    <property type="match status" value="1"/>
</dbReference>
<gene>
    <name evidence="2" type="ORF">R8Z52_12215</name>
</gene>
<organism evidence="2 3">
    <name type="scientific">Vibrio porteresiae DSM 19223</name>
    <dbReference type="NCBI Taxonomy" id="1123496"/>
    <lineage>
        <taxon>Bacteria</taxon>
        <taxon>Pseudomonadati</taxon>
        <taxon>Pseudomonadota</taxon>
        <taxon>Gammaproteobacteria</taxon>
        <taxon>Vibrionales</taxon>
        <taxon>Vibrionaceae</taxon>
        <taxon>Vibrio</taxon>
    </lineage>
</organism>
<feature type="domain" description="Polysaccharide pyruvyl transferase" evidence="1">
    <location>
        <begin position="75"/>
        <end position="188"/>
    </location>
</feature>
<dbReference type="RefSeq" id="WP_261892699.1">
    <property type="nucleotide sequence ID" value="NZ_AP024895.1"/>
</dbReference>
<protein>
    <submittedName>
        <fullName evidence="2">Polysaccharide pyruvyl transferase family protein</fullName>
    </submittedName>
</protein>
<keyword evidence="3" id="KW-1185">Reference proteome</keyword>
<keyword evidence="2" id="KW-0808">Transferase</keyword>
<name>A0ABZ0Q909_9VIBR</name>
<reference evidence="2 3" key="1">
    <citation type="submission" date="2023-11" db="EMBL/GenBank/DDBJ databases">
        <title>Plant-associative lifestyle of Vibrio porteresiae and its evolutionary dynamics.</title>
        <authorList>
            <person name="Rameshkumar N."/>
            <person name="Kirti K."/>
        </authorList>
    </citation>
    <scope>NUCLEOTIDE SEQUENCE [LARGE SCALE GENOMIC DNA]</scope>
    <source>
        <strain evidence="2 3">MSSRF30</strain>
    </source>
</reference>